<evidence type="ECO:0000256" key="7">
    <source>
        <dbReference type="ARBA" id="ARBA00023139"/>
    </source>
</evidence>
<accession>A0ABT1E7Y7</accession>
<gene>
    <name evidence="10" type="ORF">NK125_05870</name>
</gene>
<protein>
    <submittedName>
        <fullName evidence="10">Substrate-binding domain-containing protein</fullName>
    </submittedName>
</protein>
<dbReference type="EMBL" id="JAMZFW010000006">
    <property type="protein sequence ID" value="MCP1101944.1"/>
    <property type="molecule type" value="Genomic_DNA"/>
</dbReference>
<dbReference type="SUPFAM" id="SSF53850">
    <property type="entry name" value="Periplasmic binding protein-like II"/>
    <property type="match status" value="2"/>
</dbReference>
<dbReference type="PANTHER" id="PTHR30570">
    <property type="entry name" value="PERIPLASMIC PHOSPHATE BINDING COMPONENT OF PHOSPHATE ABC TRANSPORTER"/>
    <property type="match status" value="1"/>
</dbReference>
<evidence type="ECO:0000313" key="11">
    <source>
        <dbReference type="Proteomes" id="UP001523566"/>
    </source>
</evidence>
<evidence type="ECO:0000313" key="10">
    <source>
        <dbReference type="EMBL" id="MCP1101944.1"/>
    </source>
</evidence>
<proteinExistence type="inferred from homology"/>
<evidence type="ECO:0000256" key="2">
    <source>
        <dbReference type="ARBA" id="ARBA00004193"/>
    </source>
</evidence>
<comment type="similarity">
    <text evidence="3">Belongs to the PstS family.</text>
</comment>
<feature type="domain" description="PBP" evidence="9">
    <location>
        <begin position="29"/>
        <end position="151"/>
    </location>
</feature>
<evidence type="ECO:0000256" key="8">
    <source>
        <dbReference type="ARBA" id="ARBA00023288"/>
    </source>
</evidence>
<dbReference type="Pfam" id="PF12849">
    <property type="entry name" value="PBP_like_2"/>
    <property type="match status" value="2"/>
</dbReference>
<comment type="subunit">
    <text evidence="4">The complex is composed of two ATP-binding proteins (PstB), two transmembrane proteins (PstC and PstA) and a solute-binding protein (PstS).</text>
</comment>
<dbReference type="Gene3D" id="3.40.190.10">
    <property type="entry name" value="Periplasmic binding protein-like II"/>
    <property type="match status" value="4"/>
</dbReference>
<keyword evidence="5" id="KW-0592">Phosphate transport</keyword>
<comment type="function">
    <text evidence="1">Part of the ABC transporter complex PstSACB involved in phosphate import.</text>
</comment>
<dbReference type="PROSITE" id="PS51257">
    <property type="entry name" value="PROKAR_LIPOPROTEIN"/>
    <property type="match status" value="1"/>
</dbReference>
<evidence type="ECO:0000256" key="4">
    <source>
        <dbReference type="ARBA" id="ARBA00011529"/>
    </source>
</evidence>
<keyword evidence="11" id="KW-1185">Reference proteome</keyword>
<sequence length="289" mass="31301">MKRKTYLIISLLIALVFLSGCGQSEKFDSSNDITIVSREEGSGTRGAFVELLNVVQKKKNKDIDMITLEAQITNSTAVTMTTVAEDEYAIGYISLGSMNSQVKALEVDGVPISEANIVSGDYKISRPFNIVTKEGTENPAREDFIRFVLSEQGQKVVGEAGYIPLKDTVPYKPQTVKGKVVVGGSSSVAPVMEKMIEAYQRVNKGAQVELQATDSTTGATAVTEGGYDIGMLSREVKDSEKKQGLVPQVMAIDGIAIIVNQLNDIDGLSSDAIREVYLGNDLTWDEVMK</sequence>
<dbReference type="InterPro" id="IPR024370">
    <property type="entry name" value="PBP_domain"/>
</dbReference>
<dbReference type="InterPro" id="IPR050811">
    <property type="entry name" value="Phosphate_ABC_transporter"/>
</dbReference>
<evidence type="ECO:0000256" key="5">
    <source>
        <dbReference type="ARBA" id="ARBA00022592"/>
    </source>
</evidence>
<evidence type="ECO:0000256" key="1">
    <source>
        <dbReference type="ARBA" id="ARBA00002841"/>
    </source>
</evidence>
<comment type="subcellular location">
    <subcellularLocation>
        <location evidence="2">Cell membrane</location>
        <topology evidence="2">Lipid-anchor</topology>
    </subcellularLocation>
</comment>
<comment type="caution">
    <text evidence="10">The sequence shown here is derived from an EMBL/GenBank/DDBJ whole genome shotgun (WGS) entry which is preliminary data.</text>
</comment>
<dbReference type="PANTHER" id="PTHR30570:SF1">
    <property type="entry name" value="PHOSPHATE-BINDING PROTEIN PSTS"/>
    <property type="match status" value="1"/>
</dbReference>
<dbReference type="Proteomes" id="UP001523566">
    <property type="component" value="Unassembled WGS sequence"/>
</dbReference>
<keyword evidence="5" id="KW-0813">Transport</keyword>
<reference evidence="10 11" key="1">
    <citation type="journal article" date="2022" name="Genome Biol. Evol.">
        <title>Host diet, physiology and behaviors set the stage for Lachnospiraceae cladogenesis.</title>
        <authorList>
            <person name="Vera-Ponce De Leon A."/>
            <person name="Schneider M."/>
            <person name="Jahnes B.C."/>
            <person name="Sadowski V."/>
            <person name="Camuy-Velez L.A."/>
            <person name="Duan J."/>
            <person name="Sabree Z.L."/>
        </authorList>
    </citation>
    <scope>NUCLEOTIDE SEQUENCE [LARGE SCALE GENOMIC DNA]</scope>
    <source>
        <strain evidence="10 11">PAL113</strain>
    </source>
</reference>
<evidence type="ECO:0000256" key="3">
    <source>
        <dbReference type="ARBA" id="ARBA00008725"/>
    </source>
</evidence>
<keyword evidence="6" id="KW-0732">Signal</keyword>
<evidence type="ECO:0000256" key="6">
    <source>
        <dbReference type="ARBA" id="ARBA00022729"/>
    </source>
</evidence>
<feature type="domain" description="PBP" evidence="9">
    <location>
        <begin position="173"/>
        <end position="286"/>
    </location>
</feature>
<keyword evidence="8" id="KW-0449">Lipoprotein</keyword>
<name>A0ABT1E7Y7_9FIRM</name>
<evidence type="ECO:0000259" key="9">
    <source>
        <dbReference type="Pfam" id="PF12849"/>
    </source>
</evidence>
<organism evidence="10 11">
    <name type="scientific">Aequitasia blattaphilus</name>
    <dbReference type="NCBI Taxonomy" id="2949332"/>
    <lineage>
        <taxon>Bacteria</taxon>
        <taxon>Bacillati</taxon>
        <taxon>Bacillota</taxon>
        <taxon>Clostridia</taxon>
        <taxon>Lachnospirales</taxon>
        <taxon>Lachnospiraceae</taxon>
        <taxon>Aequitasia</taxon>
    </lineage>
</organism>
<keyword evidence="7" id="KW-0564">Palmitate</keyword>
<dbReference type="RefSeq" id="WP_262065733.1">
    <property type="nucleotide sequence ID" value="NZ_JAMXOD010000006.1"/>
</dbReference>